<dbReference type="AlphaFoldDB" id="A0A9W8Q977"/>
<keyword evidence="2" id="KW-1185">Reference proteome</keyword>
<name>A0A9W8Q977_AKAMU</name>
<dbReference type="Proteomes" id="UP001144673">
    <property type="component" value="Chromosome 4"/>
</dbReference>
<dbReference type="GeneID" id="80898615"/>
<accession>A0A9W8Q977</accession>
<dbReference type="KEGG" id="amus:LMH87_011456"/>
<evidence type="ECO:0000313" key="2">
    <source>
        <dbReference type="Proteomes" id="UP001144673"/>
    </source>
</evidence>
<organism evidence="1 2">
    <name type="scientific">Akanthomyces muscarius</name>
    <name type="common">Entomopathogenic fungus</name>
    <name type="synonym">Lecanicillium muscarium</name>
    <dbReference type="NCBI Taxonomy" id="2231603"/>
    <lineage>
        <taxon>Eukaryota</taxon>
        <taxon>Fungi</taxon>
        <taxon>Dikarya</taxon>
        <taxon>Ascomycota</taxon>
        <taxon>Pezizomycotina</taxon>
        <taxon>Sordariomycetes</taxon>
        <taxon>Hypocreomycetidae</taxon>
        <taxon>Hypocreales</taxon>
        <taxon>Cordycipitaceae</taxon>
        <taxon>Akanthomyces</taxon>
    </lineage>
</organism>
<sequence>MCHYRRLVYACHHFITGPCMGFCDAQHRRETEADLKGEKAAPCGHFSFHPLHSISTTHLCQPCESEKKVTDALISRARYILAGLRTRIGQKSEEEGNGAEEASVCSLDIADAIARDGYLG</sequence>
<dbReference type="EMBL" id="JAJHUN010000009">
    <property type="protein sequence ID" value="KAJ4150719.1"/>
    <property type="molecule type" value="Genomic_DNA"/>
</dbReference>
<protein>
    <submittedName>
        <fullName evidence="1">Uncharacterized protein</fullName>
    </submittedName>
</protein>
<proteinExistence type="predicted"/>
<dbReference type="RefSeq" id="XP_056052433.1">
    <property type="nucleotide sequence ID" value="XM_056200600.1"/>
</dbReference>
<comment type="caution">
    <text evidence="1">The sequence shown here is derived from an EMBL/GenBank/DDBJ whole genome shotgun (WGS) entry which is preliminary data.</text>
</comment>
<gene>
    <name evidence="1" type="ORF">LMH87_011456</name>
</gene>
<evidence type="ECO:0000313" key="1">
    <source>
        <dbReference type="EMBL" id="KAJ4150719.1"/>
    </source>
</evidence>
<reference evidence="1" key="1">
    <citation type="journal article" date="2023" name="Access Microbiol">
        <title>De-novo genome assembly for Akanthomyces muscarius, a biocontrol agent of insect agricultural pests.</title>
        <authorList>
            <person name="Erdos Z."/>
            <person name="Studholme D.J."/>
            <person name="Raymond B."/>
            <person name="Sharma M."/>
        </authorList>
    </citation>
    <scope>NUCLEOTIDE SEQUENCE</scope>
    <source>
        <strain evidence="1">Ve6</strain>
    </source>
</reference>